<evidence type="ECO:0000256" key="5">
    <source>
        <dbReference type="SAM" id="Phobius"/>
    </source>
</evidence>
<comment type="subcellular location">
    <subcellularLocation>
        <location evidence="1">Mitochondrion</location>
    </subcellularLocation>
</comment>
<reference evidence="6" key="1">
    <citation type="submission" date="2022-05" db="EMBL/GenBank/DDBJ databases">
        <authorList>
            <person name="Okamura Y."/>
        </authorList>
    </citation>
    <scope>NUCLEOTIDE SEQUENCE</scope>
</reference>
<sequence length="74" mass="8533">MSSTASKLVLGVSCIISTGIVAYVHVKQQIDRERMHDGVIRDTERQQRRKIENLYILEKQKELTKQLKNDMSSS</sequence>
<dbReference type="PANTHER" id="PTHR28163:SF1">
    <property type="entry name" value="PROTEIN PET117 HOMOLOG, MITOCHONDRIAL"/>
    <property type="match status" value="1"/>
</dbReference>
<evidence type="ECO:0000256" key="3">
    <source>
        <dbReference type="ARBA" id="ARBA00022946"/>
    </source>
</evidence>
<evidence type="ECO:0000313" key="6">
    <source>
        <dbReference type="EMBL" id="CAH4017883.1"/>
    </source>
</evidence>
<comment type="similarity">
    <text evidence="2">Belongs to the PET117 family.</text>
</comment>
<proteinExistence type="inferred from homology"/>
<protein>
    <recommendedName>
        <fullName evidence="8">Protein PET117 homolog, mitochondrial</fullName>
    </recommendedName>
</protein>
<organism evidence="6 7">
    <name type="scientific">Pieris brassicae</name>
    <name type="common">White butterfly</name>
    <name type="synonym">Large white butterfly</name>
    <dbReference type="NCBI Taxonomy" id="7116"/>
    <lineage>
        <taxon>Eukaryota</taxon>
        <taxon>Metazoa</taxon>
        <taxon>Ecdysozoa</taxon>
        <taxon>Arthropoda</taxon>
        <taxon>Hexapoda</taxon>
        <taxon>Insecta</taxon>
        <taxon>Pterygota</taxon>
        <taxon>Neoptera</taxon>
        <taxon>Endopterygota</taxon>
        <taxon>Lepidoptera</taxon>
        <taxon>Glossata</taxon>
        <taxon>Ditrysia</taxon>
        <taxon>Papilionoidea</taxon>
        <taxon>Pieridae</taxon>
        <taxon>Pierinae</taxon>
        <taxon>Pieris</taxon>
    </lineage>
</organism>
<name>A0A9P0T966_PIEBR</name>
<evidence type="ECO:0000256" key="2">
    <source>
        <dbReference type="ARBA" id="ARBA00008197"/>
    </source>
</evidence>
<evidence type="ECO:0008006" key="8">
    <source>
        <dbReference type="Google" id="ProtNLM"/>
    </source>
</evidence>
<accession>A0A9P0T966</accession>
<gene>
    <name evidence="6" type="ORF">PIBRA_LOCUS3590</name>
</gene>
<dbReference type="Pfam" id="PF15786">
    <property type="entry name" value="PET117"/>
    <property type="match status" value="1"/>
</dbReference>
<evidence type="ECO:0000256" key="4">
    <source>
        <dbReference type="ARBA" id="ARBA00023128"/>
    </source>
</evidence>
<dbReference type="GO" id="GO:0033617">
    <property type="term" value="P:mitochondrial respiratory chain complex IV assembly"/>
    <property type="evidence" value="ECO:0007669"/>
    <property type="project" value="TreeGrafter"/>
</dbReference>
<dbReference type="EMBL" id="CALOZG010000004">
    <property type="protein sequence ID" value="CAH4017883.1"/>
    <property type="molecule type" value="Genomic_DNA"/>
</dbReference>
<feature type="transmembrane region" description="Helical" evidence="5">
    <location>
        <begin position="6"/>
        <end position="26"/>
    </location>
</feature>
<dbReference type="InterPro" id="IPR031568">
    <property type="entry name" value="Pet117"/>
</dbReference>
<keyword evidence="5" id="KW-0472">Membrane</keyword>
<dbReference type="GO" id="GO:0005739">
    <property type="term" value="C:mitochondrion"/>
    <property type="evidence" value="ECO:0007669"/>
    <property type="project" value="UniProtKB-SubCell"/>
</dbReference>
<keyword evidence="7" id="KW-1185">Reference proteome</keyword>
<dbReference type="Proteomes" id="UP001152562">
    <property type="component" value="Unassembled WGS sequence"/>
</dbReference>
<comment type="caution">
    <text evidence="6">The sequence shown here is derived from an EMBL/GenBank/DDBJ whole genome shotgun (WGS) entry which is preliminary data.</text>
</comment>
<evidence type="ECO:0000256" key="1">
    <source>
        <dbReference type="ARBA" id="ARBA00004173"/>
    </source>
</evidence>
<keyword evidence="5" id="KW-1133">Transmembrane helix</keyword>
<keyword evidence="3" id="KW-0809">Transit peptide</keyword>
<keyword evidence="4" id="KW-0496">Mitochondrion</keyword>
<dbReference type="PANTHER" id="PTHR28163">
    <property type="entry name" value="PROTEIN PET117 HOMOLOG, MITOCHONDRIAL"/>
    <property type="match status" value="1"/>
</dbReference>
<dbReference type="AlphaFoldDB" id="A0A9P0T966"/>
<keyword evidence="5" id="KW-0812">Transmembrane</keyword>
<evidence type="ECO:0000313" key="7">
    <source>
        <dbReference type="Proteomes" id="UP001152562"/>
    </source>
</evidence>